<dbReference type="GO" id="GO:0016491">
    <property type="term" value="F:oxidoreductase activity"/>
    <property type="evidence" value="ECO:0007669"/>
    <property type="project" value="UniProtKB-KW"/>
</dbReference>
<dbReference type="CDD" id="cd05233">
    <property type="entry name" value="SDR_c"/>
    <property type="match status" value="1"/>
</dbReference>
<dbReference type="PRINTS" id="PR00081">
    <property type="entry name" value="GDHRDH"/>
</dbReference>
<dbReference type="SUPFAM" id="SSF51735">
    <property type="entry name" value="NAD(P)-binding Rossmann-fold domains"/>
    <property type="match status" value="1"/>
</dbReference>
<dbReference type="Proteomes" id="UP000663823">
    <property type="component" value="Unassembled WGS sequence"/>
</dbReference>
<proteinExistence type="inferred from homology"/>
<evidence type="ECO:0000256" key="2">
    <source>
        <dbReference type="ARBA" id="ARBA00022857"/>
    </source>
</evidence>
<evidence type="ECO:0000313" key="4">
    <source>
        <dbReference type="EMBL" id="CAF4206843.1"/>
    </source>
</evidence>
<keyword evidence="2" id="KW-0521">NADP</keyword>
<evidence type="ECO:0000256" key="1">
    <source>
        <dbReference type="ARBA" id="ARBA00006484"/>
    </source>
</evidence>
<organism evidence="4 5">
    <name type="scientific">Rotaria sordida</name>
    <dbReference type="NCBI Taxonomy" id="392033"/>
    <lineage>
        <taxon>Eukaryota</taxon>
        <taxon>Metazoa</taxon>
        <taxon>Spiralia</taxon>
        <taxon>Gnathifera</taxon>
        <taxon>Rotifera</taxon>
        <taxon>Eurotatoria</taxon>
        <taxon>Bdelloidea</taxon>
        <taxon>Philodinida</taxon>
        <taxon>Philodinidae</taxon>
        <taxon>Rotaria</taxon>
    </lineage>
</organism>
<dbReference type="EMBL" id="CAJOAX010022433">
    <property type="protein sequence ID" value="CAF4206843.1"/>
    <property type="molecule type" value="Genomic_DNA"/>
</dbReference>
<dbReference type="PANTHER" id="PTHR43391">
    <property type="entry name" value="RETINOL DEHYDROGENASE-RELATED"/>
    <property type="match status" value="1"/>
</dbReference>
<accession>A0A820BUY6</accession>
<dbReference type="Pfam" id="PF00106">
    <property type="entry name" value="adh_short"/>
    <property type="match status" value="1"/>
</dbReference>
<evidence type="ECO:0000256" key="3">
    <source>
        <dbReference type="ARBA" id="ARBA00023002"/>
    </source>
</evidence>
<dbReference type="InterPro" id="IPR002347">
    <property type="entry name" value="SDR_fam"/>
</dbReference>
<keyword evidence="3" id="KW-0560">Oxidoreductase</keyword>
<dbReference type="Gene3D" id="3.40.50.720">
    <property type="entry name" value="NAD(P)-binding Rossmann-like Domain"/>
    <property type="match status" value="1"/>
</dbReference>
<name>A0A820BUY6_9BILA</name>
<feature type="non-terminal residue" evidence="4">
    <location>
        <position position="92"/>
    </location>
</feature>
<comment type="similarity">
    <text evidence="1">Belongs to the short-chain dehydrogenases/reductases (SDR) family.</text>
</comment>
<dbReference type="AlphaFoldDB" id="A0A820BUY6"/>
<dbReference type="PRINTS" id="PR00080">
    <property type="entry name" value="SDRFAMILY"/>
</dbReference>
<dbReference type="PANTHER" id="PTHR43391:SF14">
    <property type="entry name" value="DEHYDROGENASE_REDUCTASE SDR FAMILY PROTEIN 7-LIKE"/>
    <property type="match status" value="1"/>
</dbReference>
<comment type="caution">
    <text evidence="4">The sequence shown here is derived from an EMBL/GenBank/DDBJ whole genome shotgun (WGS) entry which is preliminary data.</text>
</comment>
<reference evidence="4" key="1">
    <citation type="submission" date="2021-02" db="EMBL/GenBank/DDBJ databases">
        <authorList>
            <person name="Nowell W R."/>
        </authorList>
    </citation>
    <scope>NUCLEOTIDE SEQUENCE</scope>
</reference>
<protein>
    <submittedName>
        <fullName evidence="4">Uncharacterized protein</fullName>
    </submittedName>
</protein>
<gene>
    <name evidence="4" type="ORF">OTI717_LOCUS38808</name>
</gene>
<dbReference type="InterPro" id="IPR036291">
    <property type="entry name" value="NAD(P)-bd_dom_sf"/>
</dbReference>
<evidence type="ECO:0000313" key="5">
    <source>
        <dbReference type="Proteomes" id="UP000663823"/>
    </source>
</evidence>
<sequence length="92" mass="9934">MPIIVANRFHGRLDILVNVAGIPLTGSTADILVEEFRSILDTNMIGTFFICRTCLLHSVITKGDIINRASTAALHGHPFMSIHPPNKGAIVA</sequence>